<dbReference type="PANTHER" id="PTHR46553:SF3">
    <property type="entry name" value="ADENINE NUCLEOTIDE ALPHA HYDROLASES-LIKE SUPERFAMILY PROTEIN"/>
    <property type="match status" value="1"/>
</dbReference>
<accession>A0A1S3BRV2</accession>
<dbReference type="Proteomes" id="UP001652600">
    <property type="component" value="Chromosome 1"/>
</dbReference>
<dbReference type="InterPro" id="IPR006015">
    <property type="entry name" value="Universal_stress_UspA"/>
</dbReference>
<dbReference type="RefSeq" id="XP_008451579.2">
    <property type="nucleotide sequence ID" value="XM_008453357.3"/>
</dbReference>
<keyword evidence="2" id="KW-1185">Reference proteome</keyword>
<dbReference type="InterPro" id="IPR014729">
    <property type="entry name" value="Rossmann-like_a/b/a_fold"/>
</dbReference>
<evidence type="ECO:0000313" key="3">
    <source>
        <dbReference type="RefSeq" id="XP_008451579.2"/>
    </source>
</evidence>
<dbReference type="AlphaFoldDB" id="A0A1S3BRV2"/>
<dbReference type="InterPro" id="IPR006016">
    <property type="entry name" value="UspA"/>
</dbReference>
<dbReference type="Pfam" id="PF00582">
    <property type="entry name" value="Usp"/>
    <property type="match status" value="1"/>
</dbReference>
<dbReference type="Gene3D" id="3.40.50.620">
    <property type="entry name" value="HUPs"/>
    <property type="match status" value="1"/>
</dbReference>
<evidence type="ECO:0000259" key="1">
    <source>
        <dbReference type="Pfam" id="PF00582"/>
    </source>
</evidence>
<dbReference type="SUPFAM" id="SSF52402">
    <property type="entry name" value="Adenine nucleotide alpha hydrolases-like"/>
    <property type="match status" value="1"/>
</dbReference>
<dbReference type="PRINTS" id="PR01438">
    <property type="entry name" value="UNVRSLSTRESS"/>
</dbReference>
<organism evidence="2 3">
    <name type="scientific">Cucumis melo</name>
    <name type="common">Muskmelon</name>
    <dbReference type="NCBI Taxonomy" id="3656"/>
    <lineage>
        <taxon>Eukaryota</taxon>
        <taxon>Viridiplantae</taxon>
        <taxon>Streptophyta</taxon>
        <taxon>Embryophyta</taxon>
        <taxon>Tracheophyta</taxon>
        <taxon>Spermatophyta</taxon>
        <taxon>Magnoliopsida</taxon>
        <taxon>eudicotyledons</taxon>
        <taxon>Gunneridae</taxon>
        <taxon>Pentapetalae</taxon>
        <taxon>rosids</taxon>
        <taxon>fabids</taxon>
        <taxon>Cucurbitales</taxon>
        <taxon>Cucurbitaceae</taxon>
        <taxon>Benincaseae</taxon>
        <taxon>Cucumis</taxon>
    </lineage>
</organism>
<dbReference type="KEGG" id="cmo:103492817"/>
<dbReference type="GeneID" id="103492817"/>
<dbReference type="PANTHER" id="PTHR46553">
    <property type="entry name" value="ADENINE NUCLEOTIDE ALPHA HYDROLASES-LIKE SUPERFAMILY PROTEIN"/>
    <property type="match status" value="1"/>
</dbReference>
<protein>
    <submittedName>
        <fullName evidence="3">Universal stress protein PHOS34-like</fullName>
    </submittedName>
</protein>
<dbReference type="eggNOG" id="ENOG502RXKR">
    <property type="taxonomic scope" value="Eukaryota"/>
</dbReference>
<gene>
    <name evidence="3" type="primary">LOC103492817</name>
</gene>
<name>A0A1S3BRV2_CUCME</name>
<sequence length="165" mass="17812">MATEEKQVIVIGVDDSEYATYALEWTLDHFFSSTPNPPFKLVVVYAKPFPDVFVGVGGPGMIVGSAGSYQFLNEDLKKKAALIIATARGICESKSVNDVKYEVDEGDARNVLCQAVDKHNASMLVVGSHGYGALKRAFLGSVSDYCAHQASCTVMIVKKLKTKEG</sequence>
<reference evidence="3" key="2">
    <citation type="submission" date="2025-08" db="UniProtKB">
        <authorList>
            <consortium name="RefSeq"/>
        </authorList>
    </citation>
    <scope>IDENTIFICATION</scope>
    <source>
        <tissue evidence="3">Stem</tissue>
    </source>
</reference>
<dbReference type="CDD" id="cd23659">
    <property type="entry name" value="USP_At3g01520-like"/>
    <property type="match status" value="1"/>
</dbReference>
<feature type="domain" description="UspA" evidence="1">
    <location>
        <begin position="8"/>
        <end position="158"/>
    </location>
</feature>
<dbReference type="InParanoid" id="A0A1S3BRV2"/>
<proteinExistence type="predicted"/>
<evidence type="ECO:0000313" key="2">
    <source>
        <dbReference type="Proteomes" id="UP001652600"/>
    </source>
</evidence>
<reference evidence="2" key="1">
    <citation type="submission" date="2025-05" db="UniProtKB">
        <authorList>
            <consortium name="RefSeq"/>
        </authorList>
    </citation>
    <scope>NUCLEOTIDE SEQUENCE [LARGE SCALE GENOMIC DNA]</scope>
</reference>